<dbReference type="InterPro" id="IPR029032">
    <property type="entry name" value="AhpD-like"/>
</dbReference>
<dbReference type="Proteomes" id="UP000534783">
    <property type="component" value="Unassembled WGS sequence"/>
</dbReference>
<dbReference type="NCBIfam" id="TIGR00778">
    <property type="entry name" value="ahpD_dom"/>
    <property type="match status" value="1"/>
</dbReference>
<dbReference type="Gene3D" id="3.40.30.10">
    <property type="entry name" value="Glutaredoxin"/>
    <property type="match status" value="1"/>
</dbReference>
<dbReference type="GO" id="GO:0051920">
    <property type="term" value="F:peroxiredoxin activity"/>
    <property type="evidence" value="ECO:0007669"/>
    <property type="project" value="InterPro"/>
</dbReference>
<gene>
    <name evidence="3" type="ORF">MNODULE_05755</name>
</gene>
<accession>A0A7X6DNN9</accession>
<evidence type="ECO:0000313" key="4">
    <source>
        <dbReference type="Proteomes" id="UP000534783"/>
    </source>
</evidence>
<dbReference type="Pfam" id="PF02627">
    <property type="entry name" value="CMD"/>
    <property type="match status" value="1"/>
</dbReference>
<name>A0A7X6DNN9_9BACT</name>
<keyword evidence="1" id="KW-0175">Coiled coil</keyword>
<dbReference type="Gene3D" id="1.20.1290.10">
    <property type="entry name" value="AhpD-like"/>
    <property type="match status" value="1"/>
</dbReference>
<comment type="caution">
    <text evidence="3">The sequence shown here is derived from an EMBL/GenBank/DDBJ whole genome shotgun (WGS) entry which is preliminary data.</text>
</comment>
<keyword evidence="4" id="KW-1185">Reference proteome</keyword>
<dbReference type="SUPFAM" id="SSF69118">
    <property type="entry name" value="AhpD-like"/>
    <property type="match status" value="1"/>
</dbReference>
<dbReference type="RefSeq" id="WP_168058514.1">
    <property type="nucleotide sequence ID" value="NZ_VTOW01000001.1"/>
</dbReference>
<organism evidence="3 4">
    <name type="scientific">Candidatus Manganitrophus noduliformans</name>
    <dbReference type="NCBI Taxonomy" id="2606439"/>
    <lineage>
        <taxon>Bacteria</taxon>
        <taxon>Pseudomonadati</taxon>
        <taxon>Nitrospirota</taxon>
        <taxon>Nitrospiria</taxon>
        <taxon>Candidatus Troglogloeales</taxon>
        <taxon>Candidatus Manganitrophaceae</taxon>
        <taxon>Candidatus Manganitrophus</taxon>
    </lineage>
</organism>
<dbReference type="SUPFAM" id="SSF52833">
    <property type="entry name" value="Thioredoxin-like"/>
    <property type="match status" value="1"/>
</dbReference>
<dbReference type="EMBL" id="VTOW01000001">
    <property type="protein sequence ID" value="NKE70248.1"/>
    <property type="molecule type" value="Genomic_DNA"/>
</dbReference>
<dbReference type="InterPro" id="IPR004675">
    <property type="entry name" value="AhpD_core"/>
</dbReference>
<dbReference type="AlphaFoldDB" id="A0A7X6DNN9"/>
<evidence type="ECO:0000313" key="3">
    <source>
        <dbReference type="EMBL" id="NKE70248.1"/>
    </source>
</evidence>
<proteinExistence type="predicted"/>
<feature type="domain" description="Carboxymuconolactone decarboxylase-like" evidence="2">
    <location>
        <begin position="138"/>
        <end position="210"/>
    </location>
</feature>
<dbReference type="PANTHER" id="PTHR35446:SF2">
    <property type="entry name" value="CARBOXYMUCONOLACTONE DECARBOXYLASE-LIKE DOMAIN-CONTAINING PROTEIN"/>
    <property type="match status" value="1"/>
</dbReference>
<dbReference type="PANTHER" id="PTHR35446">
    <property type="entry name" value="SI:CH211-175M2.5"/>
    <property type="match status" value="1"/>
</dbReference>
<reference evidence="3 4" key="1">
    <citation type="journal article" date="2020" name="Nature">
        <title>Bacterial chemolithoautotrophy via manganese oxidation.</title>
        <authorList>
            <person name="Yu H."/>
            <person name="Leadbetter J.R."/>
        </authorList>
    </citation>
    <scope>NUCLEOTIDE SEQUENCE [LARGE SCALE GENOMIC DNA]</scope>
    <source>
        <strain evidence="3 4">Mn-1</strain>
    </source>
</reference>
<feature type="coiled-coil region" evidence="1">
    <location>
        <begin position="68"/>
        <end position="95"/>
    </location>
</feature>
<dbReference type="InterPro" id="IPR003779">
    <property type="entry name" value="CMD-like"/>
</dbReference>
<protein>
    <recommendedName>
        <fullName evidence="2">Carboxymuconolactone decarboxylase-like domain-containing protein</fullName>
    </recommendedName>
</protein>
<evidence type="ECO:0000256" key="1">
    <source>
        <dbReference type="SAM" id="Coils"/>
    </source>
</evidence>
<sequence length="216" mass="24042">MIVLELFISPGCVSAPSALALAEEAVRRVPRVDLIVRSDRQDRARARELGIFIYPSFVLDGALFSIGEPGLERLVQAMEEKIREKEEQMATIKLVDEKEADEKVKAIYQEIKKTFGIPFVPNLFKAMGHNAGLLEANWRRFLQVMGQGTLDRKTKEVIALAVSATNNCGYCIDAHTSGLRRMGADDAQVLEIMAVVDLYNGWNKFLDGLKVESDLG</sequence>
<evidence type="ECO:0000259" key="2">
    <source>
        <dbReference type="Pfam" id="PF02627"/>
    </source>
</evidence>
<dbReference type="InterPro" id="IPR036249">
    <property type="entry name" value="Thioredoxin-like_sf"/>
</dbReference>